<evidence type="ECO:0000259" key="1">
    <source>
        <dbReference type="Pfam" id="PF01636"/>
    </source>
</evidence>
<feature type="domain" description="Aminoglycoside phosphotransferase" evidence="1">
    <location>
        <begin position="36"/>
        <end position="101"/>
    </location>
</feature>
<evidence type="ECO:0000313" key="3">
    <source>
        <dbReference type="Proteomes" id="UP001596154"/>
    </source>
</evidence>
<reference evidence="3" key="1">
    <citation type="journal article" date="2019" name="Int. J. Syst. Evol. Microbiol.">
        <title>The Global Catalogue of Microorganisms (GCM) 10K type strain sequencing project: providing services to taxonomists for standard genome sequencing and annotation.</title>
        <authorList>
            <consortium name="The Broad Institute Genomics Platform"/>
            <consortium name="The Broad Institute Genome Sequencing Center for Infectious Disease"/>
            <person name="Wu L."/>
            <person name="Ma J."/>
        </authorList>
    </citation>
    <scope>NUCLEOTIDE SEQUENCE [LARGE SCALE GENOMIC DNA]</scope>
    <source>
        <strain evidence="3">CGMCC 4.7248</strain>
    </source>
</reference>
<dbReference type="InterPro" id="IPR011009">
    <property type="entry name" value="Kinase-like_dom_sf"/>
</dbReference>
<dbReference type="EMBL" id="JBHSNY010000013">
    <property type="protein sequence ID" value="MFC5638533.1"/>
    <property type="molecule type" value="Genomic_DNA"/>
</dbReference>
<name>A0ABW0UY34_9ACTN</name>
<protein>
    <submittedName>
        <fullName evidence="2">Phosphotransferase</fullName>
    </submittedName>
</protein>
<dbReference type="RefSeq" id="WP_381029503.1">
    <property type="nucleotide sequence ID" value="NZ_JBHSNY010000013.1"/>
</dbReference>
<comment type="caution">
    <text evidence="2">The sequence shown here is derived from an EMBL/GenBank/DDBJ whole genome shotgun (WGS) entry which is preliminary data.</text>
</comment>
<dbReference type="Pfam" id="PF01636">
    <property type="entry name" value="APH"/>
    <property type="match status" value="1"/>
</dbReference>
<dbReference type="Proteomes" id="UP001596154">
    <property type="component" value="Unassembled WGS sequence"/>
</dbReference>
<accession>A0ABW0UY34</accession>
<gene>
    <name evidence="2" type="ORF">ACFPZJ_33185</name>
</gene>
<dbReference type="InterPro" id="IPR002575">
    <property type="entry name" value="Aminoglycoside_PTrfase"/>
</dbReference>
<organism evidence="2 3">
    <name type="scientific">Streptomyces bullii</name>
    <dbReference type="NCBI Taxonomy" id="349910"/>
    <lineage>
        <taxon>Bacteria</taxon>
        <taxon>Bacillati</taxon>
        <taxon>Actinomycetota</taxon>
        <taxon>Actinomycetes</taxon>
        <taxon>Kitasatosporales</taxon>
        <taxon>Streptomycetaceae</taxon>
        <taxon>Streptomyces</taxon>
    </lineage>
</organism>
<keyword evidence="3" id="KW-1185">Reference proteome</keyword>
<dbReference type="SUPFAM" id="SSF56112">
    <property type="entry name" value="Protein kinase-like (PK-like)"/>
    <property type="match status" value="1"/>
</dbReference>
<proteinExistence type="predicted"/>
<evidence type="ECO:0000313" key="2">
    <source>
        <dbReference type="EMBL" id="MFC5638533.1"/>
    </source>
</evidence>
<dbReference type="Gene3D" id="3.90.1200.10">
    <property type="match status" value="1"/>
</dbReference>
<sequence length="106" mass="11389">MDSGHADAALRACGTVLRRIHAAPREILDDGRGTGPVLVHGDFGPHNVLLDPVTLQVAAVVDWEFAHLGEPVEDLAWCEWVVRTHHPGQVDCLGPFFDAYGGAVPC</sequence>